<gene>
    <name evidence="1" type="ORF">J4H91_12430</name>
</gene>
<protein>
    <submittedName>
        <fullName evidence="1">Uncharacterized protein</fullName>
    </submittedName>
</protein>
<comment type="caution">
    <text evidence="1">The sequence shown here is derived from an EMBL/GenBank/DDBJ whole genome shotgun (WGS) entry which is preliminary data.</text>
</comment>
<proteinExistence type="predicted"/>
<dbReference type="RefSeq" id="WP_208046580.1">
    <property type="nucleotide sequence ID" value="NZ_JAGDYL010000024.1"/>
</dbReference>
<dbReference type="EMBL" id="JAGDYL010000024">
    <property type="protein sequence ID" value="MBO1806112.1"/>
    <property type="molecule type" value="Genomic_DNA"/>
</dbReference>
<reference evidence="1" key="1">
    <citation type="submission" date="2021-03" db="EMBL/GenBank/DDBJ databases">
        <title>Leucobacter chromiisoli sp. nov., isolated from chromium-containing soil of chemical plant.</title>
        <authorList>
            <person name="Xu Z."/>
        </authorList>
    </citation>
    <scope>NUCLEOTIDE SEQUENCE</scope>
    <source>
        <strain evidence="1">A2</strain>
    </source>
</reference>
<accession>A0A939LX80</accession>
<dbReference type="Proteomes" id="UP000664398">
    <property type="component" value="Unassembled WGS sequence"/>
</dbReference>
<keyword evidence="2" id="KW-1185">Reference proteome</keyword>
<evidence type="ECO:0000313" key="1">
    <source>
        <dbReference type="EMBL" id="MBO1806112.1"/>
    </source>
</evidence>
<name>A0A939LX80_9MICO</name>
<evidence type="ECO:0000313" key="2">
    <source>
        <dbReference type="Proteomes" id="UP000664398"/>
    </source>
</evidence>
<dbReference type="AlphaFoldDB" id="A0A939LX80"/>
<organism evidence="1 2">
    <name type="scientific">Leucobacter ruminantium</name>
    <dbReference type="NCBI Taxonomy" id="1289170"/>
    <lineage>
        <taxon>Bacteria</taxon>
        <taxon>Bacillati</taxon>
        <taxon>Actinomycetota</taxon>
        <taxon>Actinomycetes</taxon>
        <taxon>Micrococcales</taxon>
        <taxon>Microbacteriaceae</taxon>
        <taxon>Leucobacter</taxon>
    </lineage>
</organism>
<sequence>MIPAATVDSLQRRISEMQPVRLDDRALPTHAGLRTLLPGGALRKGASYSVHGSQQLALALMSASSASGAWCGVIGCRSFGAEAAVELGVALDRCVLIPEPGAHAISLASALCEILTVVLLRATSTPRAGDAERISARLREHGAALIVLGDWPRPESTLRVTGSQWTGLGRGHGALRSRRLAVRTQDRRGVREHTVGFEDGAVVADPSPIASGLR</sequence>